<keyword evidence="2" id="KW-0560">Oxidoreductase</keyword>
<comment type="caution">
    <text evidence="3">The sequence shown here is derived from an EMBL/GenBank/DDBJ whole genome shotgun (WGS) entry which is preliminary data.</text>
</comment>
<organism evidence="3 4">
    <name type="scientific">[Clostridium] symbiosum ATCC 14940</name>
    <dbReference type="NCBI Taxonomy" id="411472"/>
    <lineage>
        <taxon>Bacteria</taxon>
        <taxon>Bacillati</taxon>
        <taxon>Bacillota</taxon>
        <taxon>Clostridia</taxon>
        <taxon>Lachnospirales</taxon>
        <taxon>Lachnospiraceae</taxon>
        <taxon>Otoolea</taxon>
    </lineage>
</organism>
<evidence type="ECO:0000256" key="2">
    <source>
        <dbReference type="ARBA" id="ARBA00023002"/>
    </source>
</evidence>
<dbReference type="NCBIfam" id="TIGR01918">
    <property type="entry name" value="various_sel_PB"/>
    <property type="match status" value="1"/>
</dbReference>
<evidence type="ECO:0000313" key="4">
    <source>
        <dbReference type="Proteomes" id="UP000016491"/>
    </source>
</evidence>
<dbReference type="EMBL" id="AWSU01000269">
    <property type="protein sequence ID" value="ERI75158.1"/>
    <property type="molecule type" value="Genomic_DNA"/>
</dbReference>
<dbReference type="InterPro" id="IPR010187">
    <property type="entry name" value="Various_sel_PB"/>
</dbReference>
<evidence type="ECO:0000256" key="1">
    <source>
        <dbReference type="ARBA" id="ARBA00022933"/>
    </source>
</evidence>
<gene>
    <name evidence="3" type="ORF">CLOSYM_03393</name>
</gene>
<accession>A0ABC9TUN2</accession>
<dbReference type="Pfam" id="PF07355">
    <property type="entry name" value="GRDB"/>
    <property type="match status" value="1"/>
</dbReference>
<proteinExistence type="predicted"/>
<protein>
    <submittedName>
        <fullName evidence="3">Glycine reductase, B</fullName>
    </submittedName>
</protein>
<dbReference type="Proteomes" id="UP000016491">
    <property type="component" value="Unassembled WGS sequence"/>
</dbReference>
<dbReference type="GO" id="GO:0016491">
    <property type="term" value="F:oxidoreductase activity"/>
    <property type="evidence" value="ECO:0007669"/>
    <property type="project" value="UniProtKB-KW"/>
</dbReference>
<reference evidence="3 4" key="1">
    <citation type="submission" date="2013-07" db="EMBL/GenBank/DDBJ databases">
        <authorList>
            <person name="Weinstock G."/>
            <person name="Sodergren E."/>
            <person name="Wylie T."/>
            <person name="Fulton L."/>
            <person name="Fulton R."/>
            <person name="Fronick C."/>
            <person name="O'Laughlin M."/>
            <person name="Godfrey J."/>
            <person name="Miner T."/>
            <person name="Herter B."/>
            <person name="Appelbaum E."/>
            <person name="Cordes M."/>
            <person name="Lek S."/>
            <person name="Wollam A."/>
            <person name="Pepin K.H."/>
            <person name="Palsikar V.B."/>
            <person name="Mitreva M."/>
            <person name="Wilson R.K."/>
        </authorList>
    </citation>
    <scope>NUCLEOTIDE SEQUENCE [LARGE SCALE GENOMIC DNA]</scope>
    <source>
        <strain evidence="3 4">ATCC 14940</strain>
    </source>
</reference>
<name>A0ABC9TUN2_CLOSY</name>
<dbReference type="AlphaFoldDB" id="A0ABC9TUN2"/>
<evidence type="ECO:0000313" key="3">
    <source>
        <dbReference type="EMBL" id="ERI75158.1"/>
    </source>
</evidence>
<sequence length="352" mass="38086">MNKMAKLKFVHYINQFFANIGGEEKADYPPEMREGGMGPGLAFAQAFGEEAEIVATIICGDSYFNENVDTATETVLGMIREKNPDGVICGPAFNAGRYGVACGTVAAAVKEQLGIPVVTGMYKENPGADMYKNKVYICETKNSAAGMRGAVKKMAPLALKLVKNEPVGSSKEEGYMPNGIRVNFFEEKTGAGRAVDMLVNKLNGREYVTEYPMPSFDRVEPGPAIKNMAFARIALVTSGGIVPKGNPDHIESSSASKYGCYNIEDVTDLTEESYETAHGGYDPSYANQDADRVLPVDIIREFLKEGKIGSLHQYFYTTVGNGTSVANATKYAKEIGQKLVDDHVDAVILTST</sequence>
<keyword evidence="1" id="KW-0712">Selenocysteine</keyword>